<name>A0A1J9NZX3_9EURO</name>
<accession>A0A1J9NZX3</accession>
<evidence type="ECO:0000313" key="1">
    <source>
        <dbReference type="EMBL" id="OJD10105.1"/>
    </source>
</evidence>
<sequence length="83" mass="9811">MTYITPATTRIRYYPLKRISVDCINVIHDNLSVIEVVRRALASKPYIQFTREADYSAWYRPHPILAVVQDEDPHTQNLQLRLR</sequence>
<dbReference type="EMBL" id="LGTZ01003146">
    <property type="protein sequence ID" value="OJD10105.1"/>
    <property type="molecule type" value="Genomic_DNA"/>
</dbReference>
<evidence type="ECO:0000313" key="2">
    <source>
        <dbReference type="Proteomes" id="UP000242791"/>
    </source>
</evidence>
<dbReference type="Proteomes" id="UP000242791">
    <property type="component" value="Unassembled WGS sequence"/>
</dbReference>
<proteinExistence type="predicted"/>
<reference evidence="1 2" key="1">
    <citation type="submission" date="2015-08" db="EMBL/GenBank/DDBJ databases">
        <title>Emmonsia species relationships and genome sequence.</title>
        <authorList>
            <person name="Cuomo C.A."/>
            <person name="Schwartz I.S."/>
            <person name="Kenyon C."/>
            <person name="De Hoog G.S."/>
            <person name="Govender N.P."/>
            <person name="Botha A."/>
            <person name="Moreno L."/>
            <person name="De Vries M."/>
            <person name="Munoz J.F."/>
            <person name="Stielow J.B."/>
        </authorList>
    </citation>
    <scope>NUCLEOTIDE SEQUENCE [LARGE SCALE GENOMIC DNA]</scope>
    <source>
        <strain evidence="1 2">EI222</strain>
    </source>
</reference>
<dbReference type="VEuPathDB" id="FungiDB:ACJ73_09935"/>
<gene>
    <name evidence="1" type="ORF">ACJ73_09935</name>
</gene>
<feature type="non-terminal residue" evidence="1">
    <location>
        <position position="83"/>
    </location>
</feature>
<keyword evidence="2" id="KW-1185">Reference proteome</keyword>
<dbReference type="AlphaFoldDB" id="A0A1J9NZX3"/>
<comment type="caution">
    <text evidence="1">The sequence shown here is derived from an EMBL/GenBank/DDBJ whole genome shotgun (WGS) entry which is preliminary data.</text>
</comment>
<organism evidence="1 2">
    <name type="scientific">Blastomyces percursus</name>
    <dbReference type="NCBI Taxonomy" id="1658174"/>
    <lineage>
        <taxon>Eukaryota</taxon>
        <taxon>Fungi</taxon>
        <taxon>Dikarya</taxon>
        <taxon>Ascomycota</taxon>
        <taxon>Pezizomycotina</taxon>
        <taxon>Eurotiomycetes</taxon>
        <taxon>Eurotiomycetidae</taxon>
        <taxon>Onygenales</taxon>
        <taxon>Ajellomycetaceae</taxon>
        <taxon>Blastomyces</taxon>
    </lineage>
</organism>
<protein>
    <submittedName>
        <fullName evidence="1">Uncharacterized protein</fullName>
    </submittedName>
</protein>